<accession>A0A5C6X5P5</accession>
<dbReference type="InterPro" id="IPR052564">
    <property type="entry name" value="N-acetyltrans/Recomb-assoc"/>
</dbReference>
<dbReference type="Gene3D" id="3.40.630.30">
    <property type="match status" value="1"/>
</dbReference>
<dbReference type="InterPro" id="IPR016181">
    <property type="entry name" value="Acyl_CoA_acyltransferase"/>
</dbReference>
<dbReference type="PANTHER" id="PTHR43451:SF1">
    <property type="entry name" value="ACETYLTRANSFERASE"/>
    <property type="match status" value="1"/>
</dbReference>
<protein>
    <submittedName>
        <fullName evidence="2">GNAT family N-acetyltransferase</fullName>
    </submittedName>
</protein>
<name>A0A5C6X5P5_9DELT</name>
<dbReference type="OrthoDB" id="5355033at2"/>
<dbReference type="PROSITE" id="PS51186">
    <property type="entry name" value="GNAT"/>
    <property type="match status" value="1"/>
</dbReference>
<dbReference type="Proteomes" id="UP000321046">
    <property type="component" value="Unassembled WGS sequence"/>
</dbReference>
<organism evidence="2 3">
    <name type="scientific">Lujinxingia vulgaris</name>
    <dbReference type="NCBI Taxonomy" id="2600176"/>
    <lineage>
        <taxon>Bacteria</taxon>
        <taxon>Deltaproteobacteria</taxon>
        <taxon>Bradymonadales</taxon>
        <taxon>Lujinxingiaceae</taxon>
        <taxon>Lujinxingia</taxon>
    </lineage>
</organism>
<dbReference type="InterPro" id="IPR000182">
    <property type="entry name" value="GNAT_dom"/>
</dbReference>
<dbReference type="EMBL" id="VOSL01000125">
    <property type="protein sequence ID" value="TXD32546.1"/>
    <property type="molecule type" value="Genomic_DNA"/>
</dbReference>
<dbReference type="RefSeq" id="WP_146976259.1">
    <property type="nucleotide sequence ID" value="NZ_VOSL01000125.1"/>
</dbReference>
<dbReference type="AlphaFoldDB" id="A0A5C6X5P5"/>
<dbReference type="SUPFAM" id="SSF55729">
    <property type="entry name" value="Acyl-CoA N-acyltransferases (Nat)"/>
    <property type="match status" value="1"/>
</dbReference>
<dbReference type="Pfam" id="PF13673">
    <property type="entry name" value="Acetyltransf_10"/>
    <property type="match status" value="1"/>
</dbReference>
<reference evidence="2 3" key="1">
    <citation type="submission" date="2019-08" db="EMBL/GenBank/DDBJ databases">
        <title>Bradymonadales sp. TMQ2.</title>
        <authorList>
            <person name="Liang Q."/>
        </authorList>
    </citation>
    <scope>NUCLEOTIDE SEQUENCE [LARGE SCALE GENOMIC DNA]</scope>
    <source>
        <strain evidence="2 3">TMQ2</strain>
    </source>
</reference>
<dbReference type="GO" id="GO:0016747">
    <property type="term" value="F:acyltransferase activity, transferring groups other than amino-acyl groups"/>
    <property type="evidence" value="ECO:0007669"/>
    <property type="project" value="InterPro"/>
</dbReference>
<sequence length="161" mass="17847">MKAESFAAIRPYRPEDAAELVEVFRRSVIVIGALDYSSEQVQAWASRAPGAEEMHRRYTDGRLALVAVDASDRPVAFGDLERDGHLDFLYAAPEVAGQGAASAIYARLEAHALASGLARLYTEASEAARRFFERKGFEVLARRELKIGETSIHNYAMEAWL</sequence>
<gene>
    <name evidence="2" type="ORF">FRC96_17185</name>
</gene>
<proteinExistence type="predicted"/>
<feature type="domain" description="N-acetyltransferase" evidence="1">
    <location>
        <begin position="7"/>
        <end position="161"/>
    </location>
</feature>
<comment type="caution">
    <text evidence="2">The sequence shown here is derived from an EMBL/GenBank/DDBJ whole genome shotgun (WGS) entry which is preliminary data.</text>
</comment>
<dbReference type="PANTHER" id="PTHR43451">
    <property type="entry name" value="ACETYLTRANSFERASE (GNAT) FAMILY PROTEIN"/>
    <property type="match status" value="1"/>
</dbReference>
<evidence type="ECO:0000259" key="1">
    <source>
        <dbReference type="PROSITE" id="PS51186"/>
    </source>
</evidence>
<evidence type="ECO:0000313" key="3">
    <source>
        <dbReference type="Proteomes" id="UP000321046"/>
    </source>
</evidence>
<keyword evidence="2" id="KW-0808">Transferase</keyword>
<evidence type="ECO:0000313" key="2">
    <source>
        <dbReference type="EMBL" id="TXD32546.1"/>
    </source>
</evidence>